<dbReference type="PROSITE" id="PS51318">
    <property type="entry name" value="TAT"/>
    <property type="match status" value="1"/>
</dbReference>
<dbReference type="AlphaFoldDB" id="A0A383F496"/>
<organism evidence="1">
    <name type="scientific">marine metagenome</name>
    <dbReference type="NCBI Taxonomy" id="408172"/>
    <lineage>
        <taxon>unclassified sequences</taxon>
        <taxon>metagenomes</taxon>
        <taxon>ecological metagenomes</taxon>
    </lineage>
</organism>
<gene>
    <name evidence="1" type="ORF">METZ01_LOCUS516069</name>
</gene>
<proteinExistence type="predicted"/>
<sequence>MTSSEFSMSHQQLPFPKNHLASYYSNNASLGTAPAEQTASVNRRDFIKLAGIAAAPVITSQFPFQSPVAAQSLTSSERELLLLAIDVANDAGAHYADARIIRSQFEAV</sequence>
<dbReference type="InterPro" id="IPR019546">
    <property type="entry name" value="TAT_signal_bac_arc"/>
</dbReference>
<evidence type="ECO:0008006" key="2">
    <source>
        <dbReference type="Google" id="ProtNLM"/>
    </source>
</evidence>
<dbReference type="InterPro" id="IPR006311">
    <property type="entry name" value="TAT_signal"/>
</dbReference>
<feature type="non-terminal residue" evidence="1">
    <location>
        <position position="108"/>
    </location>
</feature>
<dbReference type="EMBL" id="UINC01230901">
    <property type="protein sequence ID" value="SVE63215.1"/>
    <property type="molecule type" value="Genomic_DNA"/>
</dbReference>
<accession>A0A383F496</accession>
<protein>
    <recommendedName>
        <fullName evidence="2">Twin-arginine translocation signal domain-containing protein</fullName>
    </recommendedName>
</protein>
<evidence type="ECO:0000313" key="1">
    <source>
        <dbReference type="EMBL" id="SVE63215.1"/>
    </source>
</evidence>
<name>A0A383F496_9ZZZZ</name>
<reference evidence="1" key="1">
    <citation type="submission" date="2018-05" db="EMBL/GenBank/DDBJ databases">
        <authorList>
            <person name="Lanie J.A."/>
            <person name="Ng W.-L."/>
            <person name="Kazmierczak K.M."/>
            <person name="Andrzejewski T.M."/>
            <person name="Davidsen T.M."/>
            <person name="Wayne K.J."/>
            <person name="Tettelin H."/>
            <person name="Glass J.I."/>
            <person name="Rusch D."/>
            <person name="Podicherti R."/>
            <person name="Tsui H.-C.T."/>
            <person name="Winkler M.E."/>
        </authorList>
    </citation>
    <scope>NUCLEOTIDE SEQUENCE</scope>
</reference>
<dbReference type="NCBIfam" id="TIGR01409">
    <property type="entry name" value="TAT_signal_seq"/>
    <property type="match status" value="1"/>
</dbReference>